<evidence type="ECO:0000256" key="15">
    <source>
        <dbReference type="HAMAP-Rule" id="MF_00688"/>
    </source>
</evidence>
<dbReference type="PANTHER" id="PTHR30098">
    <property type="entry name" value="LEUCYL/PHENYLALANYL-TRNA--PROTEIN TRANSFERASE"/>
    <property type="match status" value="1"/>
</dbReference>
<dbReference type="Gene3D" id="3.40.630.70">
    <property type="entry name" value="Leucyl/phenylalanyl-tRNA-protein transferase, C-terminal domain"/>
    <property type="match status" value="1"/>
</dbReference>
<keyword evidence="17" id="KW-1185">Reference proteome</keyword>
<dbReference type="RefSeq" id="WP_131914204.1">
    <property type="nucleotide sequence ID" value="NZ_OU594967.1"/>
</dbReference>
<keyword evidence="4 15" id="KW-0012">Acyltransferase</keyword>
<dbReference type="SUPFAM" id="SSF55729">
    <property type="entry name" value="Acyl-CoA N-acyltransferases (Nat)"/>
    <property type="match status" value="1"/>
</dbReference>
<evidence type="ECO:0000256" key="8">
    <source>
        <dbReference type="ARBA" id="ARBA00054043"/>
    </source>
</evidence>
<evidence type="ECO:0000313" key="16">
    <source>
        <dbReference type="EMBL" id="TCK46517.1"/>
    </source>
</evidence>
<comment type="caution">
    <text evidence="16">The sequence shown here is derived from an EMBL/GenBank/DDBJ whole genome shotgun (WGS) entry which is preliminary data.</text>
</comment>
<dbReference type="InterPro" id="IPR042221">
    <property type="entry name" value="Leu/Phe-tRNA_Trfase_N"/>
</dbReference>
<evidence type="ECO:0000256" key="4">
    <source>
        <dbReference type="ARBA" id="ARBA00023315"/>
    </source>
</evidence>
<dbReference type="FunFam" id="3.40.630.70:FF:000001">
    <property type="entry name" value="Leucyl/phenylalanyl-tRNA--protein transferase"/>
    <property type="match status" value="1"/>
</dbReference>
<comment type="catalytic activity">
    <reaction evidence="5 15">
        <text>L-phenylalanyl-tRNA(Phe) + an N-terminal L-alpha-aminoacyl-[protein] = an N-terminal L-phenylalanyl-L-alpha-aminoacyl-[protein] + tRNA(Phe)</text>
        <dbReference type="Rhea" id="RHEA:43632"/>
        <dbReference type="Rhea" id="RHEA-COMP:9668"/>
        <dbReference type="Rhea" id="RHEA-COMP:9699"/>
        <dbReference type="Rhea" id="RHEA-COMP:10636"/>
        <dbReference type="Rhea" id="RHEA-COMP:10637"/>
        <dbReference type="ChEBI" id="CHEBI:78442"/>
        <dbReference type="ChEBI" id="CHEBI:78531"/>
        <dbReference type="ChEBI" id="CHEBI:78597"/>
        <dbReference type="ChEBI" id="CHEBI:83561"/>
        <dbReference type="EC" id="2.3.2.6"/>
    </reaction>
</comment>
<comment type="catalytic activity">
    <reaction evidence="6 15">
        <text>N-terminal L-arginyl-[protein] + L-leucyl-tRNA(Leu) = N-terminal L-leucyl-L-arginyl-[protein] + tRNA(Leu) + H(+)</text>
        <dbReference type="Rhea" id="RHEA:50416"/>
        <dbReference type="Rhea" id="RHEA-COMP:9613"/>
        <dbReference type="Rhea" id="RHEA-COMP:9622"/>
        <dbReference type="Rhea" id="RHEA-COMP:12672"/>
        <dbReference type="Rhea" id="RHEA-COMP:12673"/>
        <dbReference type="ChEBI" id="CHEBI:15378"/>
        <dbReference type="ChEBI" id="CHEBI:64719"/>
        <dbReference type="ChEBI" id="CHEBI:78442"/>
        <dbReference type="ChEBI" id="CHEBI:78494"/>
        <dbReference type="ChEBI" id="CHEBI:133044"/>
        <dbReference type="EC" id="2.3.2.6"/>
    </reaction>
</comment>
<dbReference type="HAMAP" id="MF_00688">
    <property type="entry name" value="Leu_Phe_trans"/>
    <property type="match status" value="1"/>
</dbReference>
<dbReference type="InterPro" id="IPR004616">
    <property type="entry name" value="Leu/Phe-tRNA_Trfase"/>
</dbReference>
<dbReference type="PANTHER" id="PTHR30098:SF2">
    <property type="entry name" value="LEUCYL_PHENYLALANYL-TRNA--PROTEIN TRANSFERASE"/>
    <property type="match status" value="1"/>
</dbReference>
<evidence type="ECO:0000256" key="3">
    <source>
        <dbReference type="ARBA" id="ARBA00022679"/>
    </source>
</evidence>
<gene>
    <name evidence="15" type="primary">aat</name>
    <name evidence="16" type="ORF">EV690_3466</name>
</gene>
<keyword evidence="3 15" id="KW-0808">Transferase</keyword>
<comment type="similarity">
    <text evidence="9 15">Belongs to the L/F-transferase family.</text>
</comment>
<accession>A0A4V2PNB8</accession>
<dbReference type="Proteomes" id="UP000295565">
    <property type="component" value="Unassembled WGS sequence"/>
</dbReference>
<evidence type="ECO:0000256" key="14">
    <source>
        <dbReference type="ARBA" id="ARBA00083640"/>
    </source>
</evidence>
<dbReference type="Gene3D" id="3.30.70.3550">
    <property type="entry name" value="Leucyl/phenylalanyl-tRNA-protein transferase, N-terminal domain"/>
    <property type="match status" value="1"/>
</dbReference>
<dbReference type="InterPro" id="IPR042203">
    <property type="entry name" value="Leu/Phe-tRNA_Trfase_C"/>
</dbReference>
<comment type="subcellular location">
    <subcellularLocation>
        <location evidence="1 15">Cytoplasm</location>
    </subcellularLocation>
</comment>
<dbReference type="NCBIfam" id="TIGR00667">
    <property type="entry name" value="aat"/>
    <property type="match status" value="1"/>
</dbReference>
<dbReference type="AlphaFoldDB" id="A0A4V2PNB8"/>
<evidence type="ECO:0000256" key="11">
    <source>
        <dbReference type="ARBA" id="ARBA00074372"/>
    </source>
</evidence>
<evidence type="ECO:0000256" key="7">
    <source>
        <dbReference type="ARBA" id="ARBA00051538"/>
    </source>
</evidence>
<dbReference type="OrthoDB" id="9790282at2"/>
<dbReference type="GO" id="GO:0030163">
    <property type="term" value="P:protein catabolic process"/>
    <property type="evidence" value="ECO:0007669"/>
    <property type="project" value="UniProtKB-UniRule"/>
</dbReference>
<name>A0A4V2PNB8_9GAMM</name>
<dbReference type="EMBL" id="SMGD01000018">
    <property type="protein sequence ID" value="TCK46517.1"/>
    <property type="molecule type" value="Genomic_DNA"/>
</dbReference>
<comment type="function">
    <text evidence="8 15">Functions in the N-end rule pathway of protein degradation where it conjugates Leu, Phe and, less efficiently, Met from aminoacyl-tRNAs to the N-termini of proteins containing an N-terminal arginine or lysine.</text>
</comment>
<dbReference type="InterPro" id="IPR016181">
    <property type="entry name" value="Acyl_CoA_acyltransferase"/>
</dbReference>
<dbReference type="Pfam" id="PF03588">
    <property type="entry name" value="Leu_Phe_trans"/>
    <property type="match status" value="1"/>
</dbReference>
<evidence type="ECO:0000256" key="13">
    <source>
        <dbReference type="ARBA" id="ARBA00077165"/>
    </source>
</evidence>
<evidence type="ECO:0000256" key="5">
    <source>
        <dbReference type="ARBA" id="ARBA00050607"/>
    </source>
</evidence>
<evidence type="ECO:0000256" key="12">
    <source>
        <dbReference type="ARBA" id="ARBA00077136"/>
    </source>
</evidence>
<proteinExistence type="inferred from homology"/>
<evidence type="ECO:0000256" key="6">
    <source>
        <dbReference type="ARBA" id="ARBA00050652"/>
    </source>
</evidence>
<dbReference type="EC" id="2.3.2.6" evidence="10 15"/>
<evidence type="ECO:0000313" key="17">
    <source>
        <dbReference type="Proteomes" id="UP000295565"/>
    </source>
</evidence>
<reference evidence="16 17" key="1">
    <citation type="submission" date="2019-03" db="EMBL/GenBank/DDBJ databases">
        <title>Genomic Encyclopedia of Type Strains, Phase IV (KMG-IV): sequencing the most valuable type-strain genomes for metagenomic binning, comparative biology and taxonomic classification.</title>
        <authorList>
            <person name="Goeker M."/>
        </authorList>
    </citation>
    <scope>NUCLEOTIDE SEQUENCE [LARGE SCALE GENOMIC DNA]</scope>
    <source>
        <strain evidence="16 17">DSM 18577</strain>
    </source>
</reference>
<evidence type="ECO:0000256" key="9">
    <source>
        <dbReference type="ARBA" id="ARBA00061535"/>
    </source>
</evidence>
<dbReference type="GO" id="GO:0005737">
    <property type="term" value="C:cytoplasm"/>
    <property type="evidence" value="ECO:0007669"/>
    <property type="project" value="UniProtKB-SubCell"/>
</dbReference>
<evidence type="ECO:0000256" key="2">
    <source>
        <dbReference type="ARBA" id="ARBA00022490"/>
    </source>
</evidence>
<keyword evidence="2 15" id="KW-0963">Cytoplasm</keyword>
<organism evidence="16 17">
    <name type="scientific">Celerinatantimonas diazotrophica</name>
    <dbReference type="NCBI Taxonomy" id="412034"/>
    <lineage>
        <taxon>Bacteria</taxon>
        <taxon>Pseudomonadati</taxon>
        <taxon>Pseudomonadota</taxon>
        <taxon>Gammaproteobacteria</taxon>
        <taxon>Celerinatantimonadaceae</taxon>
        <taxon>Celerinatantimonas</taxon>
    </lineage>
</organism>
<sequence length="228" mass="26166">MQLHVLADDLWFPDIEQALDEPDGLLAIGGDLAPQRLIYAYQNAIFPWFDDHQPILWWSPSTRAILAPKEAHVSKSMKKWLKKTPFKVSVNLAFAQVMDGCADRTQEGTWITDEMKSAYIDLHQQGFAHSIEIWDDERLVGGLYGVNIGQIYCGESMFHRETNASKMAFIYLADLFGRYGGQYIDAQMPTEHLQSLGVISCSRANFLKYVRQYRNQPLQPGCWEPRYL</sequence>
<dbReference type="GO" id="GO:0008914">
    <property type="term" value="F:leucyl-tRNA--protein transferase activity"/>
    <property type="evidence" value="ECO:0007669"/>
    <property type="project" value="UniProtKB-UniRule"/>
</dbReference>
<evidence type="ECO:0000256" key="1">
    <source>
        <dbReference type="ARBA" id="ARBA00004496"/>
    </source>
</evidence>
<dbReference type="FunFam" id="3.30.70.3550:FF:000001">
    <property type="entry name" value="Leucyl/phenylalanyl-tRNA--protein transferase"/>
    <property type="match status" value="1"/>
</dbReference>
<protein>
    <recommendedName>
        <fullName evidence="11 15">Leucyl/phenylalanyl-tRNA--protein transferase</fullName>
        <ecNumber evidence="10 15">2.3.2.6</ecNumber>
    </recommendedName>
    <alternativeName>
        <fullName evidence="12 15">L/F-transferase</fullName>
    </alternativeName>
    <alternativeName>
        <fullName evidence="13 15">Leucyltransferase</fullName>
    </alternativeName>
    <alternativeName>
        <fullName evidence="14 15">Phenyalanyltransferase</fullName>
    </alternativeName>
</protein>
<evidence type="ECO:0000256" key="10">
    <source>
        <dbReference type="ARBA" id="ARBA00066767"/>
    </source>
</evidence>
<comment type="catalytic activity">
    <reaction evidence="7 15">
        <text>N-terminal L-lysyl-[protein] + L-leucyl-tRNA(Leu) = N-terminal L-leucyl-L-lysyl-[protein] + tRNA(Leu) + H(+)</text>
        <dbReference type="Rhea" id="RHEA:12340"/>
        <dbReference type="Rhea" id="RHEA-COMP:9613"/>
        <dbReference type="Rhea" id="RHEA-COMP:9622"/>
        <dbReference type="Rhea" id="RHEA-COMP:12670"/>
        <dbReference type="Rhea" id="RHEA-COMP:12671"/>
        <dbReference type="ChEBI" id="CHEBI:15378"/>
        <dbReference type="ChEBI" id="CHEBI:65249"/>
        <dbReference type="ChEBI" id="CHEBI:78442"/>
        <dbReference type="ChEBI" id="CHEBI:78494"/>
        <dbReference type="ChEBI" id="CHEBI:133043"/>
        <dbReference type="EC" id="2.3.2.6"/>
    </reaction>
</comment>